<dbReference type="Gene3D" id="1.10.260.40">
    <property type="entry name" value="lambda repressor-like DNA-binding domains"/>
    <property type="match status" value="1"/>
</dbReference>
<dbReference type="SUPFAM" id="SSF47413">
    <property type="entry name" value="lambda repressor-like DNA-binding domains"/>
    <property type="match status" value="1"/>
</dbReference>
<protein>
    <submittedName>
        <fullName evidence="1">DNA-binding protein</fullName>
    </submittedName>
</protein>
<dbReference type="InterPro" id="IPR010982">
    <property type="entry name" value="Lambda_DNA-bd_dom_sf"/>
</dbReference>
<dbReference type="Pfam" id="PF01381">
    <property type="entry name" value="HTH_3"/>
    <property type="match status" value="1"/>
</dbReference>
<evidence type="ECO:0000313" key="1">
    <source>
        <dbReference type="EMBL" id="KPZ08598.1"/>
    </source>
</evidence>
<organism evidence="1 2">
    <name type="scientific">Pseudomonas amygdali pv. ulmi</name>
    <dbReference type="NCBI Taxonomy" id="251720"/>
    <lineage>
        <taxon>Bacteria</taxon>
        <taxon>Pseudomonadati</taxon>
        <taxon>Pseudomonadota</taxon>
        <taxon>Gammaproteobacteria</taxon>
        <taxon>Pseudomonadales</taxon>
        <taxon>Pseudomonadaceae</taxon>
        <taxon>Pseudomonas</taxon>
        <taxon>Pseudomonas amygdali</taxon>
    </lineage>
</organism>
<dbReference type="PROSITE" id="PS50943">
    <property type="entry name" value="HTH_CROC1"/>
    <property type="match status" value="1"/>
</dbReference>
<dbReference type="RefSeq" id="WP_057433582.1">
    <property type="nucleotide sequence ID" value="NZ_LJRQ01000339.1"/>
</dbReference>
<dbReference type="CDD" id="cd00093">
    <property type="entry name" value="HTH_XRE"/>
    <property type="match status" value="1"/>
</dbReference>
<dbReference type="PATRIC" id="fig|251720.4.peg.2053"/>
<comment type="caution">
    <text evidence="1">The sequence shown here is derived from an EMBL/GenBank/DDBJ whole genome shotgun (WGS) entry which is preliminary data.</text>
</comment>
<accession>A0A0Q0CIX4</accession>
<gene>
    <name evidence="1" type="ORF">ALO41_01526</name>
</gene>
<evidence type="ECO:0000313" key="2">
    <source>
        <dbReference type="Proteomes" id="UP000050266"/>
    </source>
</evidence>
<name>A0A0Q0CIX4_PSEA0</name>
<dbReference type="InterPro" id="IPR001387">
    <property type="entry name" value="Cro/C1-type_HTH"/>
</dbReference>
<proteinExistence type="predicted"/>
<reference evidence="1 2" key="1">
    <citation type="submission" date="2015-09" db="EMBL/GenBank/DDBJ databases">
        <title>Genome announcement of multiple Pseudomonas syringae strains.</title>
        <authorList>
            <person name="Thakur S."/>
            <person name="Wang P.W."/>
            <person name="Gong Y."/>
            <person name="Weir B.S."/>
            <person name="Guttman D.S."/>
        </authorList>
    </citation>
    <scope>NUCLEOTIDE SEQUENCE [LARGE SCALE GENOMIC DNA]</scope>
    <source>
        <strain evidence="1 2">ICMP3962</strain>
    </source>
</reference>
<keyword evidence="1" id="KW-0238">DNA-binding</keyword>
<dbReference type="EMBL" id="LJRQ01000339">
    <property type="protein sequence ID" value="KPZ08598.1"/>
    <property type="molecule type" value="Genomic_DNA"/>
</dbReference>
<dbReference type="Proteomes" id="UP000050266">
    <property type="component" value="Unassembled WGS sequence"/>
</dbReference>
<dbReference type="OrthoDB" id="6874726at2"/>
<dbReference type="AlphaFoldDB" id="A0A0Q0CIX4"/>
<dbReference type="GO" id="GO:0003677">
    <property type="term" value="F:DNA binding"/>
    <property type="evidence" value="ECO:0007669"/>
    <property type="project" value="UniProtKB-KW"/>
</dbReference>
<sequence>MLRIAFASTLRFMRRHSSVLQADFEGGVSQSHISRLERGESTVTLERLEEIAAQLKMHPLSLVALTWAASEQVAPEQLLERVRQELESLDGLLQPIALDGQPATHPRIIGAEKVRDEVQRLKALGHTKAEISRLLGIAKSTAARHW</sequence>